<keyword evidence="2" id="KW-0812">Transmembrane</keyword>
<keyword evidence="2" id="KW-1133">Transmembrane helix</keyword>
<feature type="compositionally biased region" description="Polar residues" evidence="1">
    <location>
        <begin position="130"/>
        <end position="148"/>
    </location>
</feature>
<protein>
    <submittedName>
        <fullName evidence="3">Uncharacterized protein</fullName>
    </submittedName>
</protein>
<feature type="compositionally biased region" description="Basic and acidic residues" evidence="1">
    <location>
        <begin position="59"/>
        <end position="77"/>
    </location>
</feature>
<dbReference type="Proteomes" id="UP000192578">
    <property type="component" value="Unassembled WGS sequence"/>
</dbReference>
<keyword evidence="4" id="KW-1185">Reference proteome</keyword>
<evidence type="ECO:0000256" key="2">
    <source>
        <dbReference type="SAM" id="Phobius"/>
    </source>
</evidence>
<gene>
    <name evidence="3" type="ORF">BV898_00707</name>
</gene>
<keyword evidence="2" id="KW-0472">Membrane</keyword>
<organism evidence="3 4">
    <name type="scientific">Hypsibius exemplaris</name>
    <name type="common">Freshwater tardigrade</name>
    <dbReference type="NCBI Taxonomy" id="2072580"/>
    <lineage>
        <taxon>Eukaryota</taxon>
        <taxon>Metazoa</taxon>
        <taxon>Ecdysozoa</taxon>
        <taxon>Tardigrada</taxon>
        <taxon>Eutardigrada</taxon>
        <taxon>Parachela</taxon>
        <taxon>Hypsibioidea</taxon>
        <taxon>Hypsibiidae</taxon>
        <taxon>Hypsibius</taxon>
    </lineage>
</organism>
<sequence>MAKDDKDDSIEILSSPYRPTRSTHGSSLQVDNRAASEKVNGKKRHSDLPLQPCRTTKGGKGELPDSHRPIRSVDDYERGQQQTYYFQQSTARSAEGGAASSNSMGSKGDRKSVAKPGSSKEGYRNGEMKLQSTSTLVDAESATSSTKEPLTAEEKKRKRITLAVGIIAGVIIVASILLVAVTLNMTSKIDAIVKQESDNLYAQLTSSKGDYGIAWKNSSASLSFPVLQYANRDN</sequence>
<dbReference type="EMBL" id="MTYJ01000002">
    <property type="protein sequence ID" value="OQV25782.1"/>
    <property type="molecule type" value="Genomic_DNA"/>
</dbReference>
<dbReference type="OrthoDB" id="10596012at2759"/>
<evidence type="ECO:0000256" key="1">
    <source>
        <dbReference type="SAM" id="MobiDB-lite"/>
    </source>
</evidence>
<feature type="compositionally biased region" description="Polar residues" evidence="1">
    <location>
        <begin position="20"/>
        <end position="30"/>
    </location>
</feature>
<accession>A0A1W0XEJ4</accession>
<feature type="region of interest" description="Disordered" evidence="1">
    <location>
        <begin position="1"/>
        <end position="77"/>
    </location>
</feature>
<comment type="caution">
    <text evidence="3">The sequence shown here is derived from an EMBL/GenBank/DDBJ whole genome shotgun (WGS) entry which is preliminary data.</text>
</comment>
<feature type="region of interest" description="Disordered" evidence="1">
    <location>
        <begin position="89"/>
        <end position="154"/>
    </location>
</feature>
<proteinExistence type="predicted"/>
<reference evidence="4" key="1">
    <citation type="submission" date="2017-01" db="EMBL/GenBank/DDBJ databases">
        <title>Comparative genomics of anhydrobiosis in the tardigrade Hypsibius dujardini.</title>
        <authorList>
            <person name="Yoshida Y."/>
            <person name="Koutsovoulos G."/>
            <person name="Laetsch D."/>
            <person name="Stevens L."/>
            <person name="Kumar S."/>
            <person name="Horikawa D."/>
            <person name="Ishino K."/>
            <person name="Komine S."/>
            <person name="Tomita M."/>
            <person name="Blaxter M."/>
            <person name="Arakawa K."/>
        </authorList>
    </citation>
    <scope>NUCLEOTIDE SEQUENCE [LARGE SCALE GENOMIC DNA]</scope>
    <source>
        <strain evidence="4">Z151</strain>
    </source>
</reference>
<evidence type="ECO:0000313" key="3">
    <source>
        <dbReference type="EMBL" id="OQV25782.1"/>
    </source>
</evidence>
<evidence type="ECO:0000313" key="4">
    <source>
        <dbReference type="Proteomes" id="UP000192578"/>
    </source>
</evidence>
<feature type="transmembrane region" description="Helical" evidence="2">
    <location>
        <begin position="160"/>
        <end position="183"/>
    </location>
</feature>
<dbReference type="AlphaFoldDB" id="A0A1W0XEJ4"/>
<name>A0A1W0XEJ4_HYPEX</name>